<feature type="transmembrane region" description="Helical" evidence="6">
    <location>
        <begin position="12"/>
        <end position="33"/>
    </location>
</feature>
<feature type="transmembrane region" description="Helical" evidence="6">
    <location>
        <begin position="73"/>
        <end position="99"/>
    </location>
</feature>
<feature type="transmembrane region" description="Helical" evidence="6">
    <location>
        <begin position="111"/>
        <end position="131"/>
    </location>
</feature>
<evidence type="ECO:0000256" key="3">
    <source>
        <dbReference type="ARBA" id="ARBA00022692"/>
    </source>
</evidence>
<dbReference type="InterPro" id="IPR051907">
    <property type="entry name" value="DoxX-like_oxidoreductase"/>
</dbReference>
<accession>A0A3B0UFZ5</accession>
<keyword evidence="5 6" id="KW-0472">Membrane</keyword>
<proteinExistence type="predicted"/>
<dbReference type="EMBL" id="UOES01000340">
    <property type="protein sequence ID" value="VAW28050.1"/>
    <property type="molecule type" value="Genomic_DNA"/>
</dbReference>
<evidence type="ECO:0000256" key="1">
    <source>
        <dbReference type="ARBA" id="ARBA00004651"/>
    </source>
</evidence>
<reference evidence="7" key="1">
    <citation type="submission" date="2018-06" db="EMBL/GenBank/DDBJ databases">
        <authorList>
            <person name="Zhirakovskaya E."/>
        </authorList>
    </citation>
    <scope>NUCLEOTIDE SEQUENCE</scope>
</reference>
<evidence type="ECO:0000256" key="4">
    <source>
        <dbReference type="ARBA" id="ARBA00022989"/>
    </source>
</evidence>
<dbReference type="InterPro" id="IPR032808">
    <property type="entry name" value="DoxX"/>
</dbReference>
<dbReference type="PANTHER" id="PTHR33452">
    <property type="entry name" value="OXIDOREDUCTASE CATD-RELATED"/>
    <property type="match status" value="1"/>
</dbReference>
<dbReference type="GO" id="GO:0005886">
    <property type="term" value="C:plasma membrane"/>
    <property type="evidence" value="ECO:0007669"/>
    <property type="project" value="UniProtKB-SubCell"/>
</dbReference>
<evidence type="ECO:0000256" key="6">
    <source>
        <dbReference type="SAM" id="Phobius"/>
    </source>
</evidence>
<dbReference type="AlphaFoldDB" id="A0A3B0UFZ5"/>
<organism evidence="7">
    <name type="scientific">hydrothermal vent metagenome</name>
    <dbReference type="NCBI Taxonomy" id="652676"/>
    <lineage>
        <taxon>unclassified sequences</taxon>
        <taxon>metagenomes</taxon>
        <taxon>ecological metagenomes</taxon>
    </lineage>
</organism>
<evidence type="ECO:0000256" key="5">
    <source>
        <dbReference type="ARBA" id="ARBA00023136"/>
    </source>
</evidence>
<keyword evidence="2" id="KW-1003">Cell membrane</keyword>
<name>A0A3B0UFZ5_9ZZZZ</name>
<sequence length="141" mass="15259">MKKQFFGSIENSNLADLSLAALRVFIGLSLMLVHGAGKIPVSEGFIEHIASLGFPMPMVFAWLAALSEYVGALLLALGLFTRPAAFMVASTMFVAAFVNHGDDPFAVAEKAYLYLSVAILFVVLGSGRFGVDSWIRRKMII</sequence>
<protein>
    <recommendedName>
        <fullName evidence="8">DoxX family protein</fullName>
    </recommendedName>
</protein>
<feature type="transmembrane region" description="Helical" evidence="6">
    <location>
        <begin position="45"/>
        <end position="66"/>
    </location>
</feature>
<keyword evidence="4 6" id="KW-1133">Transmembrane helix</keyword>
<evidence type="ECO:0000256" key="2">
    <source>
        <dbReference type="ARBA" id="ARBA00022475"/>
    </source>
</evidence>
<evidence type="ECO:0008006" key="8">
    <source>
        <dbReference type="Google" id="ProtNLM"/>
    </source>
</evidence>
<comment type="subcellular location">
    <subcellularLocation>
        <location evidence="1">Cell membrane</location>
        <topology evidence="1">Multi-pass membrane protein</topology>
    </subcellularLocation>
</comment>
<dbReference type="Pfam" id="PF07681">
    <property type="entry name" value="DoxX"/>
    <property type="match status" value="1"/>
</dbReference>
<keyword evidence="3 6" id="KW-0812">Transmembrane</keyword>
<dbReference type="PANTHER" id="PTHR33452:SF1">
    <property type="entry name" value="INNER MEMBRANE PROTEIN YPHA-RELATED"/>
    <property type="match status" value="1"/>
</dbReference>
<gene>
    <name evidence="7" type="ORF">MNBD_BACTEROID06-728</name>
</gene>
<evidence type="ECO:0000313" key="7">
    <source>
        <dbReference type="EMBL" id="VAW28050.1"/>
    </source>
</evidence>